<sequence>MKKLGDSKQLCEMHLLPGLGSEHAPSVMSLILRTSREHVKPSDPDAIIALGDYGRQRPRTALDRRGLLKLKVP</sequence>
<protein>
    <submittedName>
        <fullName evidence="1">Uncharacterized protein</fullName>
    </submittedName>
</protein>
<name>A0A4C1UNK2_EUMVA</name>
<organism evidence="1 2">
    <name type="scientific">Eumeta variegata</name>
    <name type="common">Bagworm moth</name>
    <name type="synonym">Eumeta japonica</name>
    <dbReference type="NCBI Taxonomy" id="151549"/>
    <lineage>
        <taxon>Eukaryota</taxon>
        <taxon>Metazoa</taxon>
        <taxon>Ecdysozoa</taxon>
        <taxon>Arthropoda</taxon>
        <taxon>Hexapoda</taxon>
        <taxon>Insecta</taxon>
        <taxon>Pterygota</taxon>
        <taxon>Neoptera</taxon>
        <taxon>Endopterygota</taxon>
        <taxon>Lepidoptera</taxon>
        <taxon>Glossata</taxon>
        <taxon>Ditrysia</taxon>
        <taxon>Tineoidea</taxon>
        <taxon>Psychidae</taxon>
        <taxon>Oiketicinae</taxon>
        <taxon>Eumeta</taxon>
    </lineage>
</organism>
<dbReference type="EMBL" id="BGZK01000193">
    <property type="protein sequence ID" value="GBP27424.1"/>
    <property type="molecule type" value="Genomic_DNA"/>
</dbReference>
<dbReference type="AlphaFoldDB" id="A0A4C1UNK2"/>
<proteinExistence type="predicted"/>
<keyword evidence="2" id="KW-1185">Reference proteome</keyword>
<gene>
    <name evidence="1" type="ORF">EVAR_17126_1</name>
</gene>
<dbReference type="Proteomes" id="UP000299102">
    <property type="component" value="Unassembled WGS sequence"/>
</dbReference>
<evidence type="ECO:0000313" key="2">
    <source>
        <dbReference type="Proteomes" id="UP000299102"/>
    </source>
</evidence>
<accession>A0A4C1UNK2</accession>
<evidence type="ECO:0000313" key="1">
    <source>
        <dbReference type="EMBL" id="GBP27424.1"/>
    </source>
</evidence>
<reference evidence="1 2" key="1">
    <citation type="journal article" date="2019" name="Commun. Biol.">
        <title>The bagworm genome reveals a unique fibroin gene that provides high tensile strength.</title>
        <authorList>
            <person name="Kono N."/>
            <person name="Nakamura H."/>
            <person name="Ohtoshi R."/>
            <person name="Tomita M."/>
            <person name="Numata K."/>
            <person name="Arakawa K."/>
        </authorList>
    </citation>
    <scope>NUCLEOTIDE SEQUENCE [LARGE SCALE GENOMIC DNA]</scope>
</reference>
<comment type="caution">
    <text evidence="1">The sequence shown here is derived from an EMBL/GenBank/DDBJ whole genome shotgun (WGS) entry which is preliminary data.</text>
</comment>